<evidence type="ECO:0000256" key="1">
    <source>
        <dbReference type="SAM" id="MobiDB-lite"/>
    </source>
</evidence>
<protein>
    <submittedName>
        <fullName evidence="2">Uncharacterized protein</fullName>
    </submittedName>
</protein>
<keyword evidence="3" id="KW-1185">Reference proteome</keyword>
<organism evidence="2 3">
    <name type="scientific">Longispora fulva</name>
    <dbReference type="NCBI Taxonomy" id="619741"/>
    <lineage>
        <taxon>Bacteria</taxon>
        <taxon>Bacillati</taxon>
        <taxon>Actinomycetota</taxon>
        <taxon>Actinomycetes</taxon>
        <taxon>Micromonosporales</taxon>
        <taxon>Micromonosporaceae</taxon>
        <taxon>Longispora</taxon>
    </lineage>
</organism>
<evidence type="ECO:0000313" key="3">
    <source>
        <dbReference type="Proteomes" id="UP000622552"/>
    </source>
</evidence>
<evidence type="ECO:0000313" key="2">
    <source>
        <dbReference type="EMBL" id="MBG6139476.1"/>
    </source>
</evidence>
<accession>A0A8J7KMS2</accession>
<dbReference type="RefSeq" id="WP_197006129.1">
    <property type="nucleotide sequence ID" value="NZ_BONS01000008.1"/>
</dbReference>
<dbReference type="AlphaFoldDB" id="A0A8J7KMS2"/>
<name>A0A8J7KMS2_9ACTN</name>
<feature type="region of interest" description="Disordered" evidence="1">
    <location>
        <begin position="1"/>
        <end position="51"/>
    </location>
</feature>
<proteinExistence type="predicted"/>
<dbReference type="Proteomes" id="UP000622552">
    <property type="component" value="Unassembled WGS sequence"/>
</dbReference>
<dbReference type="EMBL" id="JADOUF010000001">
    <property type="protein sequence ID" value="MBG6139476.1"/>
    <property type="molecule type" value="Genomic_DNA"/>
</dbReference>
<gene>
    <name evidence="2" type="ORF">IW245_005670</name>
</gene>
<comment type="caution">
    <text evidence="2">The sequence shown here is derived from an EMBL/GenBank/DDBJ whole genome shotgun (WGS) entry which is preliminary data.</text>
</comment>
<reference evidence="2" key="1">
    <citation type="submission" date="2020-11" db="EMBL/GenBank/DDBJ databases">
        <title>Sequencing the genomes of 1000 actinobacteria strains.</title>
        <authorList>
            <person name="Klenk H.-P."/>
        </authorList>
    </citation>
    <scope>NUCLEOTIDE SEQUENCE</scope>
    <source>
        <strain evidence="2">DSM 45356</strain>
    </source>
</reference>
<sequence>MNARSSGSPIHPRRPGPATEEPERPGPATEEPERPRPATKQPARPGPAADARTPGVLLGVLDTIGPAVVLGGYRIPASEQRCAIEGVDLATDGTAGVREYWMVPGGLYYMAWYRTDLCWMLAGDGLDVERMHRLTRGDSYATVLPLDTGVREHLDPGRNYALWPVGVCWELRRWP</sequence>